<organism evidence="1 2">
    <name type="scientific">Marinitenerispora sediminis</name>
    <dbReference type="NCBI Taxonomy" id="1931232"/>
    <lineage>
        <taxon>Bacteria</taxon>
        <taxon>Bacillati</taxon>
        <taxon>Actinomycetota</taxon>
        <taxon>Actinomycetes</taxon>
        <taxon>Streptosporangiales</taxon>
        <taxon>Nocardiopsidaceae</taxon>
        <taxon>Marinitenerispora</taxon>
    </lineage>
</organism>
<dbReference type="OrthoDB" id="3217513at2"/>
<name>A0A368T314_9ACTN</name>
<evidence type="ECO:0000313" key="1">
    <source>
        <dbReference type="EMBL" id="RCV56600.1"/>
    </source>
</evidence>
<reference evidence="1 2" key="1">
    <citation type="submission" date="2018-04" db="EMBL/GenBank/DDBJ databases">
        <title>Novel actinobacteria from marine sediment.</title>
        <authorList>
            <person name="Ng Z.Y."/>
            <person name="Tan G.Y.A."/>
        </authorList>
    </citation>
    <scope>NUCLEOTIDE SEQUENCE [LARGE SCALE GENOMIC DNA]</scope>
    <source>
        <strain evidence="1 2">TPS81</strain>
    </source>
</reference>
<dbReference type="RefSeq" id="WP_114398476.1">
    <property type="nucleotide sequence ID" value="NZ_QEIM01000075.1"/>
</dbReference>
<dbReference type="Proteomes" id="UP000253318">
    <property type="component" value="Unassembled WGS sequence"/>
</dbReference>
<gene>
    <name evidence="1" type="ORF">DEF24_16375</name>
</gene>
<comment type="caution">
    <text evidence="1">The sequence shown here is derived from an EMBL/GenBank/DDBJ whole genome shotgun (WGS) entry which is preliminary data.</text>
</comment>
<proteinExistence type="predicted"/>
<protein>
    <submittedName>
        <fullName evidence="1">Uncharacterized protein</fullName>
    </submittedName>
</protein>
<sequence length="103" mass="11091">MLSNPDYKGDVIFRGASYDMSIDDSLRRICNQAFFDRINVDQLDGGDIVDANSGEPLDTLLDPSVHAAALTYEARLRAGEDVKPADAAGLNIPSMVGHQGIEP</sequence>
<keyword evidence="2" id="KW-1185">Reference proteome</keyword>
<dbReference type="AlphaFoldDB" id="A0A368T314"/>
<evidence type="ECO:0000313" key="2">
    <source>
        <dbReference type="Proteomes" id="UP000253318"/>
    </source>
</evidence>
<accession>A0A368T314</accession>
<dbReference type="EMBL" id="QEIN01000126">
    <property type="protein sequence ID" value="RCV56600.1"/>
    <property type="molecule type" value="Genomic_DNA"/>
</dbReference>